<dbReference type="Gene3D" id="1.10.620.20">
    <property type="entry name" value="Ribonucleotide Reductase, subunit A"/>
    <property type="match status" value="1"/>
</dbReference>
<dbReference type="RefSeq" id="WP_051502993.1">
    <property type="nucleotide sequence ID" value="NZ_JACJTA010000013.1"/>
</dbReference>
<comment type="caution">
    <text evidence="1">The sequence shown here is derived from an EMBL/GenBank/DDBJ whole genome shotgun (WGS) entry which is preliminary data.</text>
</comment>
<accession>A0ABR8GME1</accession>
<gene>
    <name evidence="1" type="ORF">H6G81_08550</name>
</gene>
<reference evidence="1 2" key="1">
    <citation type="journal article" date="2020" name="ISME J.">
        <title>Comparative genomics reveals insights into cyanobacterial evolution and habitat adaptation.</title>
        <authorList>
            <person name="Chen M.Y."/>
            <person name="Teng W.K."/>
            <person name="Zhao L."/>
            <person name="Hu C.X."/>
            <person name="Zhou Y.K."/>
            <person name="Han B.P."/>
            <person name="Song L.R."/>
            <person name="Shu W.S."/>
        </authorList>
    </citation>
    <scope>NUCLEOTIDE SEQUENCE [LARGE SCALE GENOMIC DNA]</scope>
    <source>
        <strain evidence="1 2">FACHB-248</strain>
    </source>
</reference>
<dbReference type="Proteomes" id="UP000660380">
    <property type="component" value="Unassembled WGS sequence"/>
</dbReference>
<proteinExistence type="predicted"/>
<dbReference type="Pfam" id="PF11583">
    <property type="entry name" value="AurF"/>
    <property type="match status" value="1"/>
</dbReference>
<sequence length="337" mass="38595">MNCTAVFNQQRNISNNTNQSRRQETSYSRNLLEKMNVNWHKHARVKQKINEQSNPELTFDETISDFRTDLLPFKAHPDFLAAPTQMQTKILSAGWIAYNEKTIDIEAKVITPACNHIIYRSVPGVEDGISQQIASETLVDEAYHILLVVNACHITRKRRGLESLRLPEFNLVSKMQREQERYPETWQKTLIQVATAIVSEVFISDYLDLLSNDTTIQPFNRLTVATHKRDELSHSGIFKHLAKCIYSELTQEQKDFFIEVLPKPVLWFANVELNVWQTMLEQIGFVKAESMIADCAAANEVNLLRIDYSELITLASEMGILDSQRGVDSFAKAGLFN</sequence>
<evidence type="ECO:0000313" key="2">
    <source>
        <dbReference type="Proteomes" id="UP000660380"/>
    </source>
</evidence>
<organism evidence="1 2">
    <name type="scientific">Scytonema hofmannii FACHB-248</name>
    <dbReference type="NCBI Taxonomy" id="1842502"/>
    <lineage>
        <taxon>Bacteria</taxon>
        <taxon>Bacillati</taxon>
        <taxon>Cyanobacteriota</taxon>
        <taxon>Cyanophyceae</taxon>
        <taxon>Nostocales</taxon>
        <taxon>Scytonemataceae</taxon>
        <taxon>Scytonema</taxon>
    </lineage>
</organism>
<keyword evidence="2" id="KW-1185">Reference proteome</keyword>
<dbReference type="InterPro" id="IPR025859">
    <property type="entry name" value="AurF/CmlI"/>
</dbReference>
<protein>
    <submittedName>
        <fullName evidence="1">Diiron oxygenase</fullName>
    </submittedName>
</protein>
<evidence type="ECO:0000313" key="1">
    <source>
        <dbReference type="EMBL" id="MBD2604579.1"/>
    </source>
</evidence>
<dbReference type="InterPro" id="IPR012348">
    <property type="entry name" value="RNR-like"/>
</dbReference>
<dbReference type="EMBL" id="JACJTA010000013">
    <property type="protein sequence ID" value="MBD2604579.1"/>
    <property type="molecule type" value="Genomic_DNA"/>
</dbReference>
<name>A0ABR8GME1_9CYAN</name>